<dbReference type="InterPro" id="IPR015679">
    <property type="entry name" value="PLipase_D_fam"/>
</dbReference>
<dbReference type="EC" id="3.1.4.4" evidence="7"/>
<dbReference type="SUPFAM" id="SSF64268">
    <property type="entry name" value="PX domain"/>
    <property type="match status" value="1"/>
</dbReference>
<dbReference type="Pfam" id="PF00787">
    <property type="entry name" value="PX"/>
    <property type="match status" value="1"/>
</dbReference>
<feature type="domain" description="PX" evidence="10">
    <location>
        <begin position="258"/>
        <end position="394"/>
    </location>
</feature>
<feature type="region of interest" description="Disordered" evidence="8">
    <location>
        <begin position="166"/>
        <end position="196"/>
    </location>
</feature>
<feature type="compositionally biased region" description="Polar residues" evidence="8">
    <location>
        <begin position="1091"/>
        <end position="1103"/>
    </location>
</feature>
<dbReference type="Gene3D" id="3.30.1520.10">
    <property type="entry name" value="Phox-like domain"/>
    <property type="match status" value="1"/>
</dbReference>
<feature type="region of interest" description="Disordered" evidence="8">
    <location>
        <begin position="922"/>
        <end position="988"/>
    </location>
</feature>
<dbReference type="PIRSF" id="PIRSF009376">
    <property type="entry name" value="Phospholipase_D_euk"/>
    <property type="match status" value="1"/>
</dbReference>
<dbReference type="Pfam" id="PF00614">
    <property type="entry name" value="PLDc"/>
    <property type="match status" value="1"/>
</dbReference>
<proteinExistence type="inferred from homology"/>
<dbReference type="InterPro" id="IPR001683">
    <property type="entry name" value="PX_dom"/>
</dbReference>
<feature type="region of interest" description="Disordered" evidence="8">
    <location>
        <begin position="75"/>
        <end position="129"/>
    </location>
</feature>
<feature type="compositionally biased region" description="Basic and acidic residues" evidence="8">
    <location>
        <begin position="947"/>
        <end position="957"/>
    </location>
</feature>
<sequence>MSNPIADTAEFFAQRRAHFNQTLHALQNKNASKPNPENEPEEDSFFRRSLFMSSEGSTGQWHNVLSKLPFYTSETVTPHPSQDDFVNHDHGSDDEGSHDSIELSRGSVYGDPTNRGHSLMPRSHSLPQEDEALPSTYDLQRNLPANERLAQSNLANDARESFFAHPFATKEEEEEEREELGQSSRLDGESGITHGKAQWNKMKDRVKFIAQLQTRTPTTRPTAPVVQAIIPFYPPLFEPAFISLSTDENGRKLPPILMQCISVLVTDSEFLAKGLNQWVFRIELQYGDVRWVIRRTITDFVKLHFSLLLKSSLWTHVPAPPAFPDQLRSLMRSAKTTCGLDRQDNESEPDAEKRQMVLERREYLTRYLTELLQKAHMMVSYDICEFLELSSTSIVRDMGWKGKEGYIDNRINFVKNRMCRVWKTTAWKTEWVTLRDSYIAFCDSIASVTPKDVLMFDKSFKVLVGPTTMLGNCSITLENKFRRFEIRGGQREVEEWMESIDKVQSESPWVKTHRFGSFAPIRSNAKVKWFVDGENHFNAVAEAILSAKSEIYIADWWFSPELYLRRPPEKNEEFRIDRLLKRKASEGVMIYVVVYKEMSVALTINSAHTKQWLQGLHPNIIVQRHPDHKIVGEDVFFWSHHEKIIVVDNRLAFIGGLDLCFGRYDTHSHRLADHPAVGHEHKIFPGQDYSNPRSKDFVNVIQYDQTLVDRESIPRMPWHDATIGVVGPIARDISRHFIQRWNFLKTNKSSHRSAVPFLMPKGEYVAARDESNFTGTCRVQLLRSSSSWSSGIEREHSIYNAYMECISESKHFIYFENQFFITVTYSDKLLKNMIGQALVDRIKRAHAKKEKFKVFVIMPLVPAFEGDLASAESASARTVMHFQYTSISRGGNSIIEKLREAGIEPSDYIGWYSLRNWDKLEPPFSAAPPKPKPKQNPKPSTSSKIKKSVDDDTKSPFDDQASLDCDSGIADDPFSDKNNVDSDDSDEYEIDDRDHYVSELLYIHDKLMIVDDVTVLIGSANINDRSLLGNRDSEIAMLIEDTEVVISHMDGKEYRATKFAHTLRMQLWKEHLGLLEFDDWGSLLPKATVNRSPDTLSPESQSHVRFRSHSISRPADHEEDDIFECEAQEPVRVLDRMSRTRSLYDTFNTTKQHSRHLDAAALDPLADHCYYDIWRRTADVNTKIYRDLFRCVPDDTVHTFEQHRQFIPDSSIPQGHVADPSRSGREIRQELNNVRGHLVMFPTDYLKDENMMGSSLLETVTPLVIFT</sequence>
<feature type="region of interest" description="Disordered" evidence="8">
    <location>
        <begin position="25"/>
        <end position="44"/>
    </location>
</feature>
<evidence type="ECO:0000313" key="11">
    <source>
        <dbReference type="EMBL" id="KAL0096901.1"/>
    </source>
</evidence>
<feature type="region of interest" description="Disordered" evidence="8">
    <location>
        <begin position="1091"/>
        <end position="1111"/>
    </location>
</feature>
<dbReference type="CDD" id="cd09141">
    <property type="entry name" value="PLDc_vPLD1_2_yPLD_like_2"/>
    <property type="match status" value="1"/>
</dbReference>
<evidence type="ECO:0000313" key="12">
    <source>
        <dbReference type="Proteomes" id="UP001448207"/>
    </source>
</evidence>
<dbReference type="InterPro" id="IPR025202">
    <property type="entry name" value="PLD-like_dom"/>
</dbReference>
<feature type="domain" description="PLD phosphodiesterase" evidence="9">
    <location>
        <begin position="636"/>
        <end position="663"/>
    </location>
</feature>
<evidence type="ECO:0000256" key="2">
    <source>
        <dbReference type="ARBA" id="ARBA00008664"/>
    </source>
</evidence>
<keyword evidence="3" id="KW-0677">Repeat</keyword>
<reference evidence="11 12" key="1">
    <citation type="submission" date="2024-04" db="EMBL/GenBank/DDBJ databases">
        <title>Symmetric and asymmetric DNA N6-adenine methylation regulates different biological responses in Mucorales.</title>
        <authorList>
            <consortium name="Lawrence Berkeley National Laboratory"/>
            <person name="Lax C."/>
            <person name="Mondo S.J."/>
            <person name="Osorio-Concepcion M."/>
            <person name="Muszewska A."/>
            <person name="Corrochano-Luque M."/>
            <person name="Gutierrez G."/>
            <person name="Riley R."/>
            <person name="Lipzen A."/>
            <person name="Guo J."/>
            <person name="Hundley H."/>
            <person name="Amirebrahimi M."/>
            <person name="Ng V."/>
            <person name="Lorenzo-Gutierrez D."/>
            <person name="Binder U."/>
            <person name="Yang J."/>
            <person name="Song Y."/>
            <person name="Canovas D."/>
            <person name="Navarro E."/>
            <person name="Freitag M."/>
            <person name="Gabaldon T."/>
            <person name="Grigoriev I.V."/>
            <person name="Corrochano L.M."/>
            <person name="Nicolas F.E."/>
            <person name="Garre V."/>
        </authorList>
    </citation>
    <scope>NUCLEOTIDE SEQUENCE [LARGE SCALE GENOMIC DNA]</scope>
    <source>
        <strain evidence="11 12">L51</strain>
    </source>
</reference>
<protein>
    <recommendedName>
        <fullName evidence="7">Phospholipase</fullName>
        <ecNumber evidence="7">3.1.4.4</ecNumber>
    </recommendedName>
</protein>
<dbReference type="PANTHER" id="PTHR18896:SF76">
    <property type="entry name" value="PHOSPHOLIPASE"/>
    <property type="match status" value="1"/>
</dbReference>
<dbReference type="PROSITE" id="PS50035">
    <property type="entry name" value="PLD"/>
    <property type="match status" value="2"/>
</dbReference>
<feature type="compositionally biased region" description="Pro residues" evidence="8">
    <location>
        <begin position="925"/>
        <end position="936"/>
    </location>
</feature>
<keyword evidence="6" id="KW-0443">Lipid metabolism</keyword>
<keyword evidence="4 7" id="KW-0378">Hydrolase</keyword>
<dbReference type="Proteomes" id="UP001448207">
    <property type="component" value="Unassembled WGS sequence"/>
</dbReference>
<feature type="domain" description="PLD phosphodiesterase" evidence="9">
    <location>
        <begin position="999"/>
        <end position="1026"/>
    </location>
</feature>
<name>A0ABR3BFG8_PHYBL</name>
<comment type="catalytic activity">
    <reaction evidence="1 7">
        <text>a 1,2-diacyl-sn-glycero-3-phosphocholine + H2O = a 1,2-diacyl-sn-glycero-3-phosphate + choline + H(+)</text>
        <dbReference type="Rhea" id="RHEA:14445"/>
        <dbReference type="ChEBI" id="CHEBI:15354"/>
        <dbReference type="ChEBI" id="CHEBI:15377"/>
        <dbReference type="ChEBI" id="CHEBI:15378"/>
        <dbReference type="ChEBI" id="CHEBI:57643"/>
        <dbReference type="ChEBI" id="CHEBI:58608"/>
        <dbReference type="EC" id="3.1.4.4"/>
    </reaction>
</comment>
<dbReference type="CDD" id="cd09138">
    <property type="entry name" value="PLDc_vPLD1_2_yPLD_like_1"/>
    <property type="match status" value="1"/>
</dbReference>
<dbReference type="InterPro" id="IPR036871">
    <property type="entry name" value="PX_dom_sf"/>
</dbReference>
<dbReference type="PANTHER" id="PTHR18896">
    <property type="entry name" value="PHOSPHOLIPASE D"/>
    <property type="match status" value="1"/>
</dbReference>
<evidence type="ECO:0000259" key="10">
    <source>
        <dbReference type="PROSITE" id="PS50195"/>
    </source>
</evidence>
<evidence type="ECO:0000259" key="9">
    <source>
        <dbReference type="PROSITE" id="PS50035"/>
    </source>
</evidence>
<dbReference type="InterPro" id="IPR001736">
    <property type="entry name" value="PLipase_D/transphosphatidylase"/>
</dbReference>
<evidence type="ECO:0000256" key="4">
    <source>
        <dbReference type="ARBA" id="ARBA00022801"/>
    </source>
</evidence>
<gene>
    <name evidence="11" type="ORF">J3Q64DRAFT_1856511</name>
</gene>
<accession>A0ABR3BFG8</accession>
<keyword evidence="12" id="KW-1185">Reference proteome</keyword>
<dbReference type="SMART" id="SM00155">
    <property type="entry name" value="PLDc"/>
    <property type="match status" value="2"/>
</dbReference>
<feature type="compositionally biased region" description="Basic and acidic residues" evidence="8">
    <location>
        <begin position="81"/>
        <end position="102"/>
    </location>
</feature>
<dbReference type="Pfam" id="PF13091">
    <property type="entry name" value="PLDc_2"/>
    <property type="match status" value="1"/>
</dbReference>
<dbReference type="Gene3D" id="3.30.870.10">
    <property type="entry name" value="Endonuclease Chain A"/>
    <property type="match status" value="2"/>
</dbReference>
<evidence type="ECO:0000256" key="3">
    <source>
        <dbReference type="ARBA" id="ARBA00022737"/>
    </source>
</evidence>
<evidence type="ECO:0000256" key="5">
    <source>
        <dbReference type="ARBA" id="ARBA00022963"/>
    </source>
</evidence>
<evidence type="ECO:0000256" key="7">
    <source>
        <dbReference type="PIRNR" id="PIRNR009376"/>
    </source>
</evidence>
<dbReference type="InterPro" id="IPR016555">
    <property type="entry name" value="PLipase_D_euk"/>
</dbReference>
<comment type="similarity">
    <text evidence="2 7">Belongs to the phospholipase D family.</text>
</comment>
<dbReference type="PROSITE" id="PS50195">
    <property type="entry name" value="PX"/>
    <property type="match status" value="1"/>
</dbReference>
<evidence type="ECO:0000256" key="8">
    <source>
        <dbReference type="SAM" id="MobiDB-lite"/>
    </source>
</evidence>
<dbReference type="EMBL" id="JBCLYO010000001">
    <property type="protein sequence ID" value="KAL0096901.1"/>
    <property type="molecule type" value="Genomic_DNA"/>
</dbReference>
<feature type="compositionally biased region" description="Polar residues" evidence="8">
    <location>
        <begin position="25"/>
        <end position="35"/>
    </location>
</feature>
<evidence type="ECO:0000256" key="6">
    <source>
        <dbReference type="ARBA" id="ARBA00023098"/>
    </source>
</evidence>
<comment type="caution">
    <text evidence="11">The sequence shown here is derived from an EMBL/GenBank/DDBJ whole genome shotgun (WGS) entry which is preliminary data.</text>
</comment>
<organism evidence="11 12">
    <name type="scientific">Phycomyces blakesleeanus</name>
    <dbReference type="NCBI Taxonomy" id="4837"/>
    <lineage>
        <taxon>Eukaryota</taxon>
        <taxon>Fungi</taxon>
        <taxon>Fungi incertae sedis</taxon>
        <taxon>Mucoromycota</taxon>
        <taxon>Mucoromycotina</taxon>
        <taxon>Mucoromycetes</taxon>
        <taxon>Mucorales</taxon>
        <taxon>Phycomycetaceae</taxon>
        <taxon>Phycomyces</taxon>
    </lineage>
</organism>
<dbReference type="SUPFAM" id="SSF56024">
    <property type="entry name" value="Phospholipase D/nuclease"/>
    <property type="match status" value="2"/>
</dbReference>
<keyword evidence="5 7" id="KW-0442">Lipid degradation</keyword>
<evidence type="ECO:0000256" key="1">
    <source>
        <dbReference type="ARBA" id="ARBA00000798"/>
    </source>
</evidence>